<organism evidence="1 2">
    <name type="scientific">Glomus cerebriforme</name>
    <dbReference type="NCBI Taxonomy" id="658196"/>
    <lineage>
        <taxon>Eukaryota</taxon>
        <taxon>Fungi</taxon>
        <taxon>Fungi incertae sedis</taxon>
        <taxon>Mucoromycota</taxon>
        <taxon>Glomeromycotina</taxon>
        <taxon>Glomeromycetes</taxon>
        <taxon>Glomerales</taxon>
        <taxon>Glomeraceae</taxon>
        <taxon>Glomus</taxon>
    </lineage>
</organism>
<evidence type="ECO:0000313" key="1">
    <source>
        <dbReference type="EMBL" id="RIA83862.1"/>
    </source>
</evidence>
<dbReference type="AlphaFoldDB" id="A0A397SEA4"/>
<dbReference type="Proteomes" id="UP000265703">
    <property type="component" value="Unassembled WGS sequence"/>
</dbReference>
<gene>
    <name evidence="1" type="ORF">C1645_833151</name>
</gene>
<evidence type="ECO:0000313" key="2">
    <source>
        <dbReference type="Proteomes" id="UP000265703"/>
    </source>
</evidence>
<protein>
    <submittedName>
        <fullName evidence="1">Uncharacterized protein</fullName>
    </submittedName>
</protein>
<name>A0A397SEA4_9GLOM</name>
<keyword evidence="2" id="KW-1185">Reference proteome</keyword>
<reference evidence="1 2" key="1">
    <citation type="submission" date="2018-06" db="EMBL/GenBank/DDBJ databases">
        <title>Comparative genomics reveals the genomic features of Rhizophagus irregularis, R. cerebriforme, R. diaphanum and Gigaspora rosea, and their symbiotic lifestyle signature.</title>
        <authorList>
            <person name="Morin E."/>
            <person name="San Clemente H."/>
            <person name="Chen E.C.H."/>
            <person name="De La Providencia I."/>
            <person name="Hainaut M."/>
            <person name="Kuo A."/>
            <person name="Kohler A."/>
            <person name="Murat C."/>
            <person name="Tang N."/>
            <person name="Roy S."/>
            <person name="Loubradou J."/>
            <person name="Henrissat B."/>
            <person name="Grigoriev I.V."/>
            <person name="Corradi N."/>
            <person name="Roux C."/>
            <person name="Martin F.M."/>
        </authorList>
    </citation>
    <scope>NUCLEOTIDE SEQUENCE [LARGE SCALE GENOMIC DNA]</scope>
    <source>
        <strain evidence="1 2">DAOM 227022</strain>
    </source>
</reference>
<sequence length="90" mass="10793">MKLTVSYTGQKLIYLTDILQISYKYQKCEISTIRYVSVRRDELNELYFSFYDHWIRGTNTSAQLLEEQTLRLDSWRNELFGSAPEGKWDK</sequence>
<comment type="caution">
    <text evidence="1">The sequence shown here is derived from an EMBL/GenBank/DDBJ whole genome shotgun (WGS) entry which is preliminary data.</text>
</comment>
<dbReference type="EMBL" id="QKYT01000537">
    <property type="protein sequence ID" value="RIA83862.1"/>
    <property type="molecule type" value="Genomic_DNA"/>
</dbReference>
<accession>A0A397SEA4</accession>
<proteinExistence type="predicted"/>